<protein>
    <submittedName>
        <fullName evidence="1">Uncharacterized protein</fullName>
    </submittedName>
</protein>
<dbReference type="Proteomes" id="UP000299102">
    <property type="component" value="Unassembled WGS sequence"/>
</dbReference>
<dbReference type="EMBL" id="BGZK01000183">
    <property type="protein sequence ID" value="GBP26719.1"/>
    <property type="molecule type" value="Genomic_DNA"/>
</dbReference>
<keyword evidence="2" id="KW-1185">Reference proteome</keyword>
<organism evidence="1 2">
    <name type="scientific">Eumeta variegata</name>
    <name type="common">Bagworm moth</name>
    <name type="synonym">Eumeta japonica</name>
    <dbReference type="NCBI Taxonomy" id="151549"/>
    <lineage>
        <taxon>Eukaryota</taxon>
        <taxon>Metazoa</taxon>
        <taxon>Ecdysozoa</taxon>
        <taxon>Arthropoda</taxon>
        <taxon>Hexapoda</taxon>
        <taxon>Insecta</taxon>
        <taxon>Pterygota</taxon>
        <taxon>Neoptera</taxon>
        <taxon>Endopterygota</taxon>
        <taxon>Lepidoptera</taxon>
        <taxon>Glossata</taxon>
        <taxon>Ditrysia</taxon>
        <taxon>Tineoidea</taxon>
        <taxon>Psychidae</taxon>
        <taxon>Oiketicinae</taxon>
        <taxon>Eumeta</taxon>
    </lineage>
</organism>
<dbReference type="AlphaFoldDB" id="A0A4C1UK68"/>
<evidence type="ECO:0000313" key="2">
    <source>
        <dbReference type="Proteomes" id="UP000299102"/>
    </source>
</evidence>
<proteinExistence type="predicted"/>
<comment type="caution">
    <text evidence="1">The sequence shown here is derived from an EMBL/GenBank/DDBJ whole genome shotgun (WGS) entry which is preliminary data.</text>
</comment>
<gene>
    <name evidence="1" type="ORF">EVAR_23491_1</name>
</gene>
<name>A0A4C1UK68_EUMVA</name>
<evidence type="ECO:0000313" key="1">
    <source>
        <dbReference type="EMBL" id="GBP26719.1"/>
    </source>
</evidence>
<accession>A0A4C1UK68</accession>
<sequence>MQIRCGSRVADNGCHQCNDNVRALRSRVLYTRRTCHLLADCTSRVSGGCARRLQAPATRVQSSLDDYGVHPGEMRRNLFGHLIYPSCSSRVRIVDGSFKGEGKGPASLLHGSPPLAERNRTFVTSRRVRSAQLRLRETWKVV</sequence>
<reference evidence="1 2" key="1">
    <citation type="journal article" date="2019" name="Commun. Biol.">
        <title>The bagworm genome reveals a unique fibroin gene that provides high tensile strength.</title>
        <authorList>
            <person name="Kono N."/>
            <person name="Nakamura H."/>
            <person name="Ohtoshi R."/>
            <person name="Tomita M."/>
            <person name="Numata K."/>
            <person name="Arakawa K."/>
        </authorList>
    </citation>
    <scope>NUCLEOTIDE SEQUENCE [LARGE SCALE GENOMIC DNA]</scope>
</reference>